<dbReference type="InterPro" id="IPR001320">
    <property type="entry name" value="Iontro_rcpt_C"/>
</dbReference>
<reference evidence="17 18" key="1">
    <citation type="submission" date="2019-05" db="EMBL/GenBank/DDBJ databases">
        <title>Mikania micrantha, genome provides insights into the molecular mechanism of rapid growth.</title>
        <authorList>
            <person name="Liu B."/>
        </authorList>
    </citation>
    <scope>NUCLEOTIDE SEQUENCE [LARGE SCALE GENOMIC DNA]</scope>
    <source>
        <strain evidence="17">NLD-2019</strain>
        <tissue evidence="17">Leaf</tissue>
    </source>
</reference>
<dbReference type="InterPro" id="IPR017103">
    <property type="entry name" value="Iontropic_Glu_rcpt_pln"/>
</dbReference>
<dbReference type="InterPro" id="IPR028082">
    <property type="entry name" value="Peripla_BP_I"/>
</dbReference>
<comment type="subcellular location">
    <subcellularLocation>
        <location evidence="1">Membrane</location>
        <topology evidence="1">Multi-pass membrane protein</topology>
    </subcellularLocation>
</comment>
<dbReference type="InterPro" id="IPR019594">
    <property type="entry name" value="Glu/Gly-bd"/>
</dbReference>
<organism evidence="17 18">
    <name type="scientific">Mikania micrantha</name>
    <name type="common">bitter vine</name>
    <dbReference type="NCBI Taxonomy" id="192012"/>
    <lineage>
        <taxon>Eukaryota</taxon>
        <taxon>Viridiplantae</taxon>
        <taxon>Streptophyta</taxon>
        <taxon>Embryophyta</taxon>
        <taxon>Tracheophyta</taxon>
        <taxon>Spermatophyta</taxon>
        <taxon>Magnoliopsida</taxon>
        <taxon>eudicotyledons</taxon>
        <taxon>Gunneridae</taxon>
        <taxon>Pentapetalae</taxon>
        <taxon>asterids</taxon>
        <taxon>campanulids</taxon>
        <taxon>Asterales</taxon>
        <taxon>Asteraceae</taxon>
        <taxon>Asteroideae</taxon>
        <taxon>Heliantheae alliance</taxon>
        <taxon>Eupatorieae</taxon>
        <taxon>Mikania</taxon>
    </lineage>
</organism>
<evidence type="ECO:0000256" key="15">
    <source>
        <dbReference type="SAM" id="SignalP"/>
    </source>
</evidence>
<dbReference type="FunFam" id="1.10.287.70:FF:000037">
    <property type="entry name" value="Glutamate receptor"/>
    <property type="match status" value="1"/>
</dbReference>
<evidence type="ECO:0000256" key="8">
    <source>
        <dbReference type="ARBA" id="ARBA00023136"/>
    </source>
</evidence>
<evidence type="ECO:0000256" key="2">
    <source>
        <dbReference type="ARBA" id="ARBA00008685"/>
    </source>
</evidence>
<keyword evidence="12 13" id="KW-0407">Ion channel</keyword>
<feature type="transmembrane region" description="Helical" evidence="14">
    <location>
        <begin position="637"/>
        <end position="661"/>
    </location>
</feature>
<evidence type="ECO:0000256" key="10">
    <source>
        <dbReference type="ARBA" id="ARBA00023180"/>
    </source>
</evidence>
<dbReference type="Pfam" id="PF01094">
    <property type="entry name" value="ANF_receptor"/>
    <property type="match status" value="1"/>
</dbReference>
<dbReference type="PANTHER" id="PTHR18966">
    <property type="entry name" value="IONOTROPIC GLUTAMATE RECEPTOR"/>
    <property type="match status" value="1"/>
</dbReference>
<keyword evidence="8 13" id="KW-0472">Membrane</keyword>
<keyword evidence="6 14" id="KW-1133">Transmembrane helix</keyword>
<dbReference type="SMART" id="SM00079">
    <property type="entry name" value="PBPe"/>
    <property type="match status" value="1"/>
</dbReference>
<feature type="chain" id="PRO_5024408908" description="Glutamate receptor" evidence="15">
    <location>
        <begin position="28"/>
        <end position="862"/>
    </location>
</feature>
<feature type="transmembrane region" description="Helical" evidence="14">
    <location>
        <begin position="810"/>
        <end position="828"/>
    </location>
</feature>
<dbReference type="Pfam" id="PF00060">
    <property type="entry name" value="Lig_chan"/>
    <property type="match status" value="1"/>
</dbReference>
<accession>A0A5N6NBI5</accession>
<keyword evidence="10" id="KW-0325">Glycoprotein</keyword>
<keyword evidence="3 13" id="KW-0813">Transport</keyword>
<dbReference type="OrthoDB" id="5984008at2759"/>
<keyword evidence="4 14" id="KW-0812">Transmembrane</keyword>
<dbReference type="InterPro" id="IPR001828">
    <property type="entry name" value="ANF_lig-bd_rcpt"/>
</dbReference>
<comment type="similarity">
    <text evidence="2 13">Belongs to the glutamate-gated ion channel (TC 1.A.10.1) family.</text>
</comment>
<keyword evidence="11 13" id="KW-1071">Ligand-gated ion channel</keyword>
<dbReference type="AlphaFoldDB" id="A0A5N6NBI5"/>
<keyword evidence="5 15" id="KW-0732">Signal</keyword>
<dbReference type="InterPro" id="IPR015683">
    <property type="entry name" value="Ionotropic_Glu_rcpt"/>
</dbReference>
<dbReference type="Pfam" id="PF10613">
    <property type="entry name" value="Lig_chan-Glu_bd"/>
    <property type="match status" value="1"/>
</dbReference>
<dbReference type="InterPro" id="IPR044440">
    <property type="entry name" value="GABAb_receptor_plant_PBP1"/>
</dbReference>
<evidence type="ECO:0000256" key="6">
    <source>
        <dbReference type="ARBA" id="ARBA00022989"/>
    </source>
</evidence>
<feature type="transmembrane region" description="Helical" evidence="14">
    <location>
        <begin position="577"/>
        <end position="595"/>
    </location>
</feature>
<evidence type="ECO:0000313" key="17">
    <source>
        <dbReference type="EMBL" id="KAD4584318.1"/>
    </source>
</evidence>
<feature type="domain" description="Ionotropic glutamate receptor C-terminal" evidence="16">
    <location>
        <begin position="456"/>
        <end position="790"/>
    </location>
</feature>
<evidence type="ECO:0000313" key="18">
    <source>
        <dbReference type="Proteomes" id="UP000326396"/>
    </source>
</evidence>
<dbReference type="SUPFAM" id="SSF53850">
    <property type="entry name" value="Periplasmic binding protein-like II"/>
    <property type="match status" value="1"/>
</dbReference>
<protein>
    <recommendedName>
        <fullName evidence="13">Glutamate receptor</fullName>
    </recommendedName>
</protein>
<feature type="signal peptide" evidence="15">
    <location>
        <begin position="1"/>
        <end position="27"/>
    </location>
</feature>
<dbReference type="Proteomes" id="UP000326396">
    <property type="component" value="Linkage Group LG2"/>
</dbReference>
<evidence type="ECO:0000256" key="1">
    <source>
        <dbReference type="ARBA" id="ARBA00004141"/>
    </source>
</evidence>
<keyword evidence="18" id="KW-1185">Reference proteome</keyword>
<evidence type="ECO:0000256" key="4">
    <source>
        <dbReference type="ARBA" id="ARBA00022692"/>
    </source>
</evidence>
<evidence type="ECO:0000256" key="12">
    <source>
        <dbReference type="ARBA" id="ARBA00023303"/>
    </source>
</evidence>
<feature type="transmembrane region" description="Helical" evidence="14">
    <location>
        <begin position="607"/>
        <end position="625"/>
    </location>
</feature>
<evidence type="ECO:0000256" key="7">
    <source>
        <dbReference type="ARBA" id="ARBA00023065"/>
    </source>
</evidence>
<evidence type="ECO:0000256" key="9">
    <source>
        <dbReference type="ARBA" id="ARBA00023170"/>
    </source>
</evidence>
<name>A0A5N6NBI5_9ASTR</name>
<evidence type="ECO:0000256" key="14">
    <source>
        <dbReference type="SAM" id="Phobius"/>
    </source>
</evidence>
<dbReference type="GO" id="GO:0016020">
    <property type="term" value="C:membrane"/>
    <property type="evidence" value="ECO:0007669"/>
    <property type="project" value="UniProtKB-SubCell"/>
</dbReference>
<comment type="caution">
    <text evidence="17">The sequence shown here is derived from an EMBL/GenBank/DDBJ whole genome shotgun (WGS) entry which is preliminary data.</text>
</comment>
<gene>
    <name evidence="17" type="ORF">E3N88_21919</name>
</gene>
<evidence type="ECO:0000256" key="11">
    <source>
        <dbReference type="ARBA" id="ARBA00023286"/>
    </source>
</evidence>
<keyword evidence="9 13" id="KW-0675">Receptor</keyword>
<dbReference type="SUPFAM" id="SSF53822">
    <property type="entry name" value="Periplasmic binding protein-like I"/>
    <property type="match status" value="1"/>
</dbReference>
<proteinExistence type="inferred from homology"/>
<evidence type="ECO:0000256" key="5">
    <source>
        <dbReference type="ARBA" id="ARBA00022729"/>
    </source>
</evidence>
<sequence length="862" mass="96240">MEIISSKSPCLFVLILILLCFLTHSKAQADPPFMEIPVGVILDMGSRVGKTVNSCISIVLSEFYAVNSHYKTRIVLHSRDTHGEPLHALSTALDLLEKPKVQAILGSQSEAEAKLMAVLGDQVSVPILSFSPVPSSNRHPYFLQITQDETAQVEAISSMALSYGWKDVIVIFEDTETGRDMATFMTKFLQEKRITVTYMIPISTSASNEALQEELHKLSNMQTKLYIIHASHSLALHIFKNAKCLGMMDAGYKWIATSKTMDLMDFMDDEVMEFMQGVVGLKSYVPQSRDLKKLTMKYHVMEFNDMNAYAISAYDGVSALAMAVEKTHSVLKLNTQDLATTSSAQWGTTLLNQMLRISFDGLRGNFKFMNARVMTQGPHIYTLYACTTNGAFLEIINVIGKEEVKVGFWTTDVGFTKKIGKLNSFPHDGLDTIVWPGGVLNNPTRRMLQVTSRRLRIGVPPRDRTGTLFEVKYDAKKNLTSVSGFCSEVFLASFGRLYPNVSFEFIRFEHGTYDDLIDRVHAGEFDAAIGDISITANRSKYVDFTWPYTDLGLAALTRNANATASLWIFMEPLGSDLWLASACFFILLGFVIWVLEHGTNDEFQGSPIQQIGVTLWFAFSTIVYAQRQKLESNLSRFVVTVWLFVVLVLVSSYTAALSSLLTVERIQLASMTGFIGYQASSSSHRVLAETLHFRDTWLKAYNTLEDMADALSRGSKNGGVDSIIDEVPYIKEFLARYPSGYSMTMVADMSNGFGFVFPKGSPLTLEISTQIARLREDGTLHMLQAKWLDQKSDSKSNPAPTILYLKGFRGLFLISGSTMAAALFLYMLYNIHEILHYAYAKLTGGKLAFILRFLLPKSAIQS</sequence>
<dbReference type="Gene3D" id="3.40.190.10">
    <property type="entry name" value="Periplasmic binding protein-like II"/>
    <property type="match status" value="2"/>
</dbReference>
<dbReference type="Gene3D" id="1.10.287.70">
    <property type="match status" value="1"/>
</dbReference>
<keyword evidence="7 13" id="KW-0406">Ion transport</keyword>
<dbReference type="GO" id="GO:0015276">
    <property type="term" value="F:ligand-gated monoatomic ion channel activity"/>
    <property type="evidence" value="ECO:0007669"/>
    <property type="project" value="InterPro"/>
</dbReference>
<dbReference type="EMBL" id="SZYD01000012">
    <property type="protein sequence ID" value="KAD4584318.1"/>
    <property type="molecule type" value="Genomic_DNA"/>
</dbReference>
<comment type="function">
    <text evidence="13">Glutamate-gated receptor that probably acts as non-selective cation channel.</text>
</comment>
<dbReference type="PIRSF" id="PIRSF037090">
    <property type="entry name" value="Iontro_Glu-like_rcpt_pln"/>
    <property type="match status" value="1"/>
</dbReference>
<evidence type="ECO:0000256" key="13">
    <source>
        <dbReference type="PIRNR" id="PIRNR037090"/>
    </source>
</evidence>
<dbReference type="Gene3D" id="3.40.50.2300">
    <property type="match status" value="2"/>
</dbReference>
<dbReference type="CDD" id="cd19990">
    <property type="entry name" value="PBP1_GABAb_receptor_plant"/>
    <property type="match status" value="1"/>
</dbReference>
<evidence type="ECO:0000259" key="16">
    <source>
        <dbReference type="SMART" id="SM00079"/>
    </source>
</evidence>
<evidence type="ECO:0000256" key="3">
    <source>
        <dbReference type="ARBA" id="ARBA00022448"/>
    </source>
</evidence>
<dbReference type="FunFam" id="3.40.50.2300:FF:000081">
    <property type="entry name" value="Glutamate receptor"/>
    <property type="match status" value="1"/>
</dbReference>
<feature type="transmembrane region" description="Helical" evidence="14">
    <location>
        <begin position="834"/>
        <end position="855"/>
    </location>
</feature>